<protein>
    <submittedName>
        <fullName evidence="3">Uncharacterized protein</fullName>
    </submittedName>
</protein>
<dbReference type="Proteomes" id="UP000095285">
    <property type="component" value="Unassembled WGS sequence"/>
</dbReference>
<feature type="region of interest" description="Disordered" evidence="1">
    <location>
        <begin position="1"/>
        <end position="33"/>
    </location>
</feature>
<organism evidence="2 3">
    <name type="scientific">Loa loa</name>
    <name type="common">Eye worm</name>
    <name type="synonym">Filaria loa</name>
    <dbReference type="NCBI Taxonomy" id="7209"/>
    <lineage>
        <taxon>Eukaryota</taxon>
        <taxon>Metazoa</taxon>
        <taxon>Ecdysozoa</taxon>
        <taxon>Nematoda</taxon>
        <taxon>Chromadorea</taxon>
        <taxon>Rhabditida</taxon>
        <taxon>Spirurina</taxon>
        <taxon>Spiruromorpha</taxon>
        <taxon>Filarioidea</taxon>
        <taxon>Onchocercidae</taxon>
        <taxon>Loa</taxon>
    </lineage>
</organism>
<keyword evidence="2" id="KW-1185">Reference proteome</keyword>
<accession>A0A1I7V5Q0</accession>
<proteinExistence type="predicted"/>
<reference evidence="2" key="1">
    <citation type="submission" date="2012-04" db="EMBL/GenBank/DDBJ databases">
        <title>The Genome Sequence of Loa loa.</title>
        <authorList>
            <consortium name="The Broad Institute Genome Sequencing Platform"/>
            <consortium name="Broad Institute Genome Sequencing Center for Infectious Disease"/>
            <person name="Nutman T.B."/>
            <person name="Fink D.L."/>
            <person name="Russ C."/>
            <person name="Young S."/>
            <person name="Zeng Q."/>
            <person name="Gargeya S."/>
            <person name="Alvarado L."/>
            <person name="Berlin A."/>
            <person name="Chapman S.B."/>
            <person name="Chen Z."/>
            <person name="Freedman E."/>
            <person name="Gellesch M."/>
            <person name="Goldberg J."/>
            <person name="Griggs A."/>
            <person name="Gujja S."/>
            <person name="Heilman E.R."/>
            <person name="Heiman D."/>
            <person name="Howarth C."/>
            <person name="Mehta T."/>
            <person name="Neiman D."/>
            <person name="Pearson M."/>
            <person name="Roberts A."/>
            <person name="Saif S."/>
            <person name="Shea T."/>
            <person name="Shenoy N."/>
            <person name="Sisk P."/>
            <person name="Stolte C."/>
            <person name="Sykes S."/>
            <person name="White J."/>
            <person name="Yandava C."/>
            <person name="Haas B."/>
            <person name="Henn M.R."/>
            <person name="Nusbaum C."/>
            <person name="Birren B."/>
        </authorList>
    </citation>
    <scope>NUCLEOTIDE SEQUENCE [LARGE SCALE GENOMIC DNA]</scope>
</reference>
<evidence type="ECO:0000256" key="1">
    <source>
        <dbReference type="SAM" id="MobiDB-lite"/>
    </source>
</evidence>
<name>A0A1I7V5Q0_LOALO</name>
<evidence type="ECO:0000313" key="2">
    <source>
        <dbReference type="Proteomes" id="UP000095285"/>
    </source>
</evidence>
<reference evidence="3" key="2">
    <citation type="submission" date="2016-11" db="UniProtKB">
        <authorList>
            <consortium name="WormBaseParasite"/>
        </authorList>
    </citation>
    <scope>IDENTIFICATION</scope>
</reference>
<dbReference type="AlphaFoldDB" id="A0A1I7V5Q0"/>
<dbReference type="WBParaSite" id="EN70_10162">
    <property type="protein sequence ID" value="EN70_10162"/>
    <property type="gene ID" value="EN70_10162"/>
</dbReference>
<evidence type="ECO:0000313" key="3">
    <source>
        <dbReference type="WBParaSite" id="EN70_10162"/>
    </source>
</evidence>
<sequence length="94" mass="10484">MHIGSGRRLPPTPVLPNQILSLSQTAPTTANSSPRMIKLMNNSENPERQFNFQNTELKRGAQSYDDNFPTIRSSIRRVQLSQGRSHSSTPHIAA</sequence>
<feature type="compositionally biased region" description="Polar residues" evidence="1">
    <location>
        <begin position="18"/>
        <end position="33"/>
    </location>
</feature>